<accession>A0AAU7KCL5</accession>
<dbReference type="InterPro" id="IPR050950">
    <property type="entry name" value="HTH-type_LysR_regulators"/>
</dbReference>
<keyword evidence="4" id="KW-0804">Transcription</keyword>
<keyword evidence="2" id="KW-0805">Transcription regulation</keyword>
<dbReference type="PANTHER" id="PTHR30419:SF8">
    <property type="entry name" value="NITROGEN ASSIMILATION TRANSCRIPTIONAL ACTIVATOR-RELATED"/>
    <property type="match status" value="1"/>
</dbReference>
<dbReference type="AlphaFoldDB" id="A0AAU7KCL5"/>
<gene>
    <name evidence="6" type="ORF">NFG58_10885</name>
</gene>
<evidence type="ECO:0000256" key="4">
    <source>
        <dbReference type="ARBA" id="ARBA00023163"/>
    </source>
</evidence>
<evidence type="ECO:0000256" key="3">
    <source>
        <dbReference type="ARBA" id="ARBA00023125"/>
    </source>
</evidence>
<sequence length="321" mass="35395">MCFSIIGMMRYMPHDSGIHAKTWLRIRHMVLLVALDESRNMHAAARQLNISQPAASKMLKDIEGFLGIPLFLREPGRMEPTDAGVTVLRYARRLLNDTDRLVEELASLREGGHGRLALGSVPGAAPVMLPRAMAELKSHRPRLAISLIENSSDRLLVDLEYKLLDAVIGRYTEPSQRHLFDFLPLKEEPVSVVARPDHPLCQGTPELAEVVRWPWVLHPMASPMRGLFEAALAEAGVASPRNVIETTSTQASLQLVASTDTLSLLPSSVVKTTFSQGRFAVLPLTIGEPLGYYGVLTRKGEPWPELLTEFVASLVGEEDAP</sequence>
<dbReference type="Pfam" id="PF00126">
    <property type="entry name" value="HTH_1"/>
    <property type="match status" value="1"/>
</dbReference>
<dbReference type="GO" id="GO:0003677">
    <property type="term" value="F:DNA binding"/>
    <property type="evidence" value="ECO:0007669"/>
    <property type="project" value="UniProtKB-KW"/>
</dbReference>
<dbReference type="SUPFAM" id="SSF46785">
    <property type="entry name" value="Winged helix' DNA-binding domain"/>
    <property type="match status" value="1"/>
</dbReference>
<keyword evidence="3" id="KW-0238">DNA-binding</keyword>
<evidence type="ECO:0000256" key="2">
    <source>
        <dbReference type="ARBA" id="ARBA00023015"/>
    </source>
</evidence>
<dbReference type="GO" id="GO:0003700">
    <property type="term" value="F:DNA-binding transcription factor activity"/>
    <property type="evidence" value="ECO:0007669"/>
    <property type="project" value="InterPro"/>
</dbReference>
<dbReference type="GO" id="GO:0005829">
    <property type="term" value="C:cytosol"/>
    <property type="evidence" value="ECO:0007669"/>
    <property type="project" value="TreeGrafter"/>
</dbReference>
<dbReference type="EMBL" id="CP098827">
    <property type="protein sequence ID" value="XBO69145.1"/>
    <property type="molecule type" value="Genomic_DNA"/>
</dbReference>
<protein>
    <submittedName>
        <fullName evidence="6">LysR family transcriptional regulator</fullName>
    </submittedName>
</protein>
<reference evidence="6" key="1">
    <citation type="submission" date="2022-06" db="EMBL/GenBank/DDBJ databases">
        <title>A novel DMS-producing enzyme.</title>
        <authorList>
            <person name="Zhang Y."/>
        </authorList>
    </citation>
    <scope>NUCLEOTIDE SEQUENCE</scope>
    <source>
        <strain evidence="6">RT37</strain>
    </source>
</reference>
<dbReference type="Gene3D" id="1.10.10.10">
    <property type="entry name" value="Winged helix-like DNA-binding domain superfamily/Winged helix DNA-binding domain"/>
    <property type="match status" value="1"/>
</dbReference>
<name>A0AAU7KCL5_9GAMM</name>
<proteinExistence type="inferred from homology"/>
<comment type="similarity">
    <text evidence="1">Belongs to the LysR transcriptional regulatory family.</text>
</comment>
<dbReference type="Pfam" id="PF03466">
    <property type="entry name" value="LysR_substrate"/>
    <property type="match status" value="1"/>
</dbReference>
<dbReference type="InterPro" id="IPR000847">
    <property type="entry name" value="LysR_HTH_N"/>
</dbReference>
<dbReference type="Gene3D" id="3.40.190.10">
    <property type="entry name" value="Periplasmic binding protein-like II"/>
    <property type="match status" value="2"/>
</dbReference>
<dbReference type="PROSITE" id="PS50931">
    <property type="entry name" value="HTH_LYSR"/>
    <property type="match status" value="1"/>
</dbReference>
<evidence type="ECO:0000313" key="6">
    <source>
        <dbReference type="EMBL" id="XBO69145.1"/>
    </source>
</evidence>
<dbReference type="PRINTS" id="PR00039">
    <property type="entry name" value="HTHLYSR"/>
</dbReference>
<feature type="domain" description="HTH lysR-type" evidence="5">
    <location>
        <begin position="24"/>
        <end position="81"/>
    </location>
</feature>
<evidence type="ECO:0000259" key="5">
    <source>
        <dbReference type="PROSITE" id="PS50931"/>
    </source>
</evidence>
<dbReference type="InterPro" id="IPR005119">
    <property type="entry name" value="LysR_subst-bd"/>
</dbReference>
<organism evidence="6">
    <name type="scientific">Halomonas sp. RT37</name>
    <dbReference type="NCBI Taxonomy" id="2950872"/>
    <lineage>
        <taxon>Bacteria</taxon>
        <taxon>Pseudomonadati</taxon>
        <taxon>Pseudomonadota</taxon>
        <taxon>Gammaproteobacteria</taxon>
        <taxon>Oceanospirillales</taxon>
        <taxon>Halomonadaceae</taxon>
        <taxon>Halomonas</taxon>
    </lineage>
</organism>
<dbReference type="InterPro" id="IPR036388">
    <property type="entry name" value="WH-like_DNA-bd_sf"/>
</dbReference>
<evidence type="ECO:0000256" key="1">
    <source>
        <dbReference type="ARBA" id="ARBA00009437"/>
    </source>
</evidence>
<dbReference type="PANTHER" id="PTHR30419">
    <property type="entry name" value="HTH-TYPE TRANSCRIPTIONAL REGULATOR YBHD"/>
    <property type="match status" value="1"/>
</dbReference>
<dbReference type="RefSeq" id="WP_083970676.1">
    <property type="nucleotide sequence ID" value="NZ_CP098827.1"/>
</dbReference>
<dbReference type="InterPro" id="IPR036390">
    <property type="entry name" value="WH_DNA-bd_sf"/>
</dbReference>
<dbReference type="SUPFAM" id="SSF53850">
    <property type="entry name" value="Periplasmic binding protein-like II"/>
    <property type="match status" value="1"/>
</dbReference>